<gene>
    <name evidence="1" type="ORF">PoB_004768100</name>
</gene>
<protein>
    <submittedName>
        <fullName evidence="1">Uncharacterized protein</fullName>
    </submittedName>
</protein>
<sequence length="102" mass="12275">MKKATEMWFFEENNKKISLTENKTNEEILTETNTDRSLINKTKKKQATFVLSHNEERKTRTVDNRKDLWLKSSRTAKKENLSRILHMVENSNKQRRHQGKER</sequence>
<organism evidence="1 2">
    <name type="scientific">Plakobranchus ocellatus</name>
    <dbReference type="NCBI Taxonomy" id="259542"/>
    <lineage>
        <taxon>Eukaryota</taxon>
        <taxon>Metazoa</taxon>
        <taxon>Spiralia</taxon>
        <taxon>Lophotrochozoa</taxon>
        <taxon>Mollusca</taxon>
        <taxon>Gastropoda</taxon>
        <taxon>Heterobranchia</taxon>
        <taxon>Euthyneura</taxon>
        <taxon>Panpulmonata</taxon>
        <taxon>Sacoglossa</taxon>
        <taxon>Placobranchoidea</taxon>
        <taxon>Plakobranchidae</taxon>
        <taxon>Plakobranchus</taxon>
    </lineage>
</organism>
<keyword evidence="2" id="KW-1185">Reference proteome</keyword>
<dbReference type="AlphaFoldDB" id="A0AAV4BCU9"/>
<dbReference type="EMBL" id="BLXT01005251">
    <property type="protein sequence ID" value="GFO21176.1"/>
    <property type="molecule type" value="Genomic_DNA"/>
</dbReference>
<name>A0AAV4BCU9_9GAST</name>
<comment type="caution">
    <text evidence="1">The sequence shown here is derived from an EMBL/GenBank/DDBJ whole genome shotgun (WGS) entry which is preliminary data.</text>
</comment>
<evidence type="ECO:0000313" key="1">
    <source>
        <dbReference type="EMBL" id="GFO21176.1"/>
    </source>
</evidence>
<evidence type="ECO:0000313" key="2">
    <source>
        <dbReference type="Proteomes" id="UP000735302"/>
    </source>
</evidence>
<proteinExistence type="predicted"/>
<dbReference type="Proteomes" id="UP000735302">
    <property type="component" value="Unassembled WGS sequence"/>
</dbReference>
<reference evidence="1 2" key="1">
    <citation type="journal article" date="2021" name="Elife">
        <title>Chloroplast acquisition without the gene transfer in kleptoplastic sea slugs, Plakobranchus ocellatus.</title>
        <authorList>
            <person name="Maeda T."/>
            <person name="Takahashi S."/>
            <person name="Yoshida T."/>
            <person name="Shimamura S."/>
            <person name="Takaki Y."/>
            <person name="Nagai Y."/>
            <person name="Toyoda A."/>
            <person name="Suzuki Y."/>
            <person name="Arimoto A."/>
            <person name="Ishii H."/>
            <person name="Satoh N."/>
            <person name="Nishiyama T."/>
            <person name="Hasebe M."/>
            <person name="Maruyama T."/>
            <person name="Minagawa J."/>
            <person name="Obokata J."/>
            <person name="Shigenobu S."/>
        </authorList>
    </citation>
    <scope>NUCLEOTIDE SEQUENCE [LARGE SCALE GENOMIC DNA]</scope>
</reference>
<accession>A0AAV4BCU9</accession>